<protein>
    <submittedName>
        <fullName evidence="2">Polycystic kidney disease protein 1-like 3</fullName>
    </submittedName>
</protein>
<keyword evidence="3" id="KW-1185">Reference proteome</keyword>
<gene>
    <name evidence="2" type="ORF">KUF71_006994</name>
</gene>
<organism evidence="2 3">
    <name type="scientific">Frankliniella fusca</name>
    <dbReference type="NCBI Taxonomy" id="407009"/>
    <lineage>
        <taxon>Eukaryota</taxon>
        <taxon>Metazoa</taxon>
        <taxon>Ecdysozoa</taxon>
        <taxon>Arthropoda</taxon>
        <taxon>Hexapoda</taxon>
        <taxon>Insecta</taxon>
        <taxon>Pterygota</taxon>
        <taxon>Neoptera</taxon>
        <taxon>Paraneoptera</taxon>
        <taxon>Thysanoptera</taxon>
        <taxon>Terebrantia</taxon>
        <taxon>Thripoidea</taxon>
        <taxon>Thripidae</taxon>
        <taxon>Frankliniella</taxon>
    </lineage>
</organism>
<evidence type="ECO:0000256" key="1">
    <source>
        <dbReference type="SAM" id="MobiDB-lite"/>
    </source>
</evidence>
<feature type="region of interest" description="Disordered" evidence="1">
    <location>
        <begin position="176"/>
        <end position="340"/>
    </location>
</feature>
<evidence type="ECO:0000313" key="2">
    <source>
        <dbReference type="EMBL" id="KAK3917463.1"/>
    </source>
</evidence>
<feature type="non-terminal residue" evidence="2">
    <location>
        <position position="340"/>
    </location>
</feature>
<evidence type="ECO:0000313" key="3">
    <source>
        <dbReference type="Proteomes" id="UP001219518"/>
    </source>
</evidence>
<accession>A0AAE1LF80</accession>
<dbReference type="EMBL" id="JAHWGI010000723">
    <property type="protein sequence ID" value="KAK3917463.1"/>
    <property type="molecule type" value="Genomic_DNA"/>
</dbReference>
<feature type="compositionally biased region" description="Basic residues" evidence="1">
    <location>
        <begin position="294"/>
        <end position="304"/>
    </location>
</feature>
<feature type="compositionally biased region" description="Polar residues" evidence="1">
    <location>
        <begin position="231"/>
        <end position="244"/>
    </location>
</feature>
<dbReference type="AlphaFoldDB" id="A0AAE1LF80"/>
<comment type="caution">
    <text evidence="2">The sequence shown here is derived from an EMBL/GenBank/DDBJ whole genome shotgun (WGS) entry which is preliminary data.</text>
</comment>
<feature type="compositionally biased region" description="Acidic residues" evidence="1">
    <location>
        <begin position="217"/>
        <end position="226"/>
    </location>
</feature>
<feature type="compositionally biased region" description="Low complexity" evidence="1">
    <location>
        <begin position="308"/>
        <end position="340"/>
    </location>
</feature>
<feature type="region of interest" description="Disordered" evidence="1">
    <location>
        <begin position="40"/>
        <end position="74"/>
    </location>
</feature>
<name>A0AAE1LF80_9NEOP</name>
<reference evidence="2" key="1">
    <citation type="submission" date="2021-07" db="EMBL/GenBank/DDBJ databases">
        <authorList>
            <person name="Catto M.A."/>
            <person name="Jacobson A."/>
            <person name="Kennedy G."/>
            <person name="Labadie P."/>
            <person name="Hunt B.G."/>
            <person name="Srinivasan R."/>
        </authorList>
    </citation>
    <scope>NUCLEOTIDE SEQUENCE</scope>
    <source>
        <strain evidence="2">PL_HMW_Pooled</strain>
        <tissue evidence="2">Head</tissue>
    </source>
</reference>
<proteinExistence type="predicted"/>
<reference evidence="2" key="2">
    <citation type="journal article" date="2023" name="BMC Genomics">
        <title>Pest status, molecular evolution, and epigenetic factors derived from the genome assembly of Frankliniella fusca, a thysanopteran phytovirus vector.</title>
        <authorList>
            <person name="Catto M.A."/>
            <person name="Labadie P.E."/>
            <person name="Jacobson A.L."/>
            <person name="Kennedy G.G."/>
            <person name="Srinivasan R."/>
            <person name="Hunt B.G."/>
        </authorList>
    </citation>
    <scope>NUCLEOTIDE SEQUENCE</scope>
    <source>
        <strain evidence="2">PL_HMW_Pooled</strain>
    </source>
</reference>
<dbReference type="Proteomes" id="UP001219518">
    <property type="component" value="Unassembled WGS sequence"/>
</dbReference>
<sequence>MAEKLVEANRVLALQQAREASAEAARRRVTFQDTVIEFASEDGFSSEEDEAVGTGGGMSAAAREDAVEVERDEEAVDVEKCTAGAAAVAGAVAGAIAGAVAGADVQCDQQLAEEVGAEVEEVGAEAEEVAPAEADEEGVVVVAAKVDEEGARVQNNVDDDDDAAVFTTFVKACSLDEEEEEDVGAARDPPSGRNQATWSPFMAVCEDSDVSSGLTSQEDEDVDEVGDVASEAQSLADSGRNSPVDSAAGAGDSPREVDSASDSAPDSPEHDPTVTSITLFSVPVPVPVPAARIGRPKSASRRRPGQVTAGPGSPPASATASESPGSSAPGSSSEAGDSCQ</sequence>